<dbReference type="Gene3D" id="2.30.30.100">
    <property type="match status" value="1"/>
</dbReference>
<dbReference type="InterPro" id="IPR047575">
    <property type="entry name" value="Sm"/>
</dbReference>
<dbReference type="GO" id="GO:0006398">
    <property type="term" value="P:mRNA 3'-end processing by stem-loop binding and cleavage"/>
    <property type="evidence" value="ECO:0007669"/>
    <property type="project" value="TreeGrafter"/>
</dbReference>
<evidence type="ECO:0000259" key="2">
    <source>
        <dbReference type="PROSITE" id="PS52002"/>
    </source>
</evidence>
<name>A0A3M7RLE0_BRAPC</name>
<dbReference type="InterPro" id="IPR039267">
    <property type="entry name" value="Lsm11"/>
</dbReference>
<dbReference type="SUPFAM" id="SSF50182">
    <property type="entry name" value="Sm-like ribonucleoproteins"/>
    <property type="match status" value="1"/>
</dbReference>
<dbReference type="GO" id="GO:0071209">
    <property type="term" value="F:U7 snRNA binding"/>
    <property type="evidence" value="ECO:0007669"/>
    <property type="project" value="InterPro"/>
</dbReference>
<dbReference type="PANTHER" id="PTHR21415:SF1">
    <property type="entry name" value="U7 SNRNA-ASSOCIATED SM-LIKE PROTEIN LSM11"/>
    <property type="match status" value="1"/>
</dbReference>
<proteinExistence type="predicted"/>
<dbReference type="GO" id="GO:0005683">
    <property type="term" value="C:U7 snRNP"/>
    <property type="evidence" value="ECO:0007669"/>
    <property type="project" value="TreeGrafter"/>
</dbReference>
<evidence type="ECO:0000313" key="3">
    <source>
        <dbReference type="EMBL" id="RNA24118.1"/>
    </source>
</evidence>
<dbReference type="InterPro" id="IPR001163">
    <property type="entry name" value="Sm_dom_euk/arc"/>
</dbReference>
<feature type="compositionally biased region" description="Polar residues" evidence="1">
    <location>
        <begin position="1"/>
        <end position="12"/>
    </location>
</feature>
<dbReference type="Proteomes" id="UP000276133">
    <property type="component" value="Unassembled WGS sequence"/>
</dbReference>
<evidence type="ECO:0000313" key="4">
    <source>
        <dbReference type="Proteomes" id="UP000276133"/>
    </source>
</evidence>
<dbReference type="PANTHER" id="PTHR21415">
    <property type="entry name" value="U7 SNRNA-ASSOCIATED SM-LIKE PROTEIN LSM11"/>
    <property type="match status" value="1"/>
</dbReference>
<gene>
    <name evidence="3" type="ORF">BpHYR1_036718</name>
</gene>
<dbReference type="AlphaFoldDB" id="A0A3M7RLE0"/>
<evidence type="ECO:0000256" key="1">
    <source>
        <dbReference type="SAM" id="MobiDB-lite"/>
    </source>
</evidence>
<dbReference type="STRING" id="10195.A0A3M7RLE0"/>
<accession>A0A3M7RLE0</accession>
<keyword evidence="4" id="KW-1185">Reference proteome</keyword>
<comment type="caution">
    <text evidence="3">The sequence shown here is derived from an EMBL/GenBank/DDBJ whole genome shotgun (WGS) entry which is preliminary data.</text>
</comment>
<reference evidence="3 4" key="1">
    <citation type="journal article" date="2018" name="Sci. Rep.">
        <title>Genomic signatures of local adaptation to the degree of environmental predictability in rotifers.</title>
        <authorList>
            <person name="Franch-Gras L."/>
            <person name="Hahn C."/>
            <person name="Garcia-Roger E.M."/>
            <person name="Carmona M.J."/>
            <person name="Serra M."/>
            <person name="Gomez A."/>
        </authorList>
    </citation>
    <scope>NUCLEOTIDE SEQUENCE [LARGE SCALE GENOMIC DNA]</scope>
    <source>
        <strain evidence="3">HYR1</strain>
    </source>
</reference>
<dbReference type="SMART" id="SM00651">
    <property type="entry name" value="Sm"/>
    <property type="match status" value="1"/>
</dbReference>
<feature type="domain" description="Sm" evidence="2">
    <location>
        <begin position="42"/>
        <end position="158"/>
    </location>
</feature>
<feature type="region of interest" description="Disordered" evidence="1">
    <location>
        <begin position="1"/>
        <end position="22"/>
    </location>
</feature>
<dbReference type="OrthoDB" id="10002367at2759"/>
<dbReference type="EMBL" id="REGN01003167">
    <property type="protein sequence ID" value="RNA24118.1"/>
    <property type="molecule type" value="Genomic_DNA"/>
</dbReference>
<sequence length="158" mass="18445">MNSKTLPKQLSTAKEEKNSKPKKKVKNVFTYMDSTYQTKGPKSLLYRSIKENRRIKVWTRSHTYVRSICTGYLVAFDQYWNLAMTDVDEIYRIPGDKFGNEMPTKKLEASAVEDSLNEFKNIESNVNLYKSGRFNLFERHVNQLFIRGDNIVTVTLTD</sequence>
<organism evidence="3 4">
    <name type="scientific">Brachionus plicatilis</name>
    <name type="common">Marine rotifer</name>
    <name type="synonym">Brachionus muelleri</name>
    <dbReference type="NCBI Taxonomy" id="10195"/>
    <lineage>
        <taxon>Eukaryota</taxon>
        <taxon>Metazoa</taxon>
        <taxon>Spiralia</taxon>
        <taxon>Gnathifera</taxon>
        <taxon>Rotifera</taxon>
        <taxon>Eurotatoria</taxon>
        <taxon>Monogononta</taxon>
        <taxon>Pseudotrocha</taxon>
        <taxon>Ploima</taxon>
        <taxon>Brachionidae</taxon>
        <taxon>Brachionus</taxon>
    </lineage>
</organism>
<dbReference type="Pfam" id="PF01423">
    <property type="entry name" value="LSM"/>
    <property type="match status" value="1"/>
</dbReference>
<dbReference type="PROSITE" id="PS52002">
    <property type="entry name" value="SM"/>
    <property type="match status" value="1"/>
</dbReference>
<dbReference type="InterPro" id="IPR010920">
    <property type="entry name" value="LSM_dom_sf"/>
</dbReference>
<protein>
    <submittedName>
        <fullName evidence="3">U7 snRNA-associated Sm LSm11</fullName>
    </submittedName>
</protein>